<name>A0A0D0KFD3_9PSED</name>
<dbReference type="GO" id="GO:0016853">
    <property type="term" value="F:isomerase activity"/>
    <property type="evidence" value="ECO:0007669"/>
    <property type="project" value="UniProtKB-KW"/>
</dbReference>
<dbReference type="RefSeq" id="WP_042555839.1">
    <property type="nucleotide sequence ID" value="NZ_JXQW01000062.1"/>
</dbReference>
<proteinExistence type="predicted"/>
<organism evidence="1 2">
    <name type="scientific">Pseudomonas fulva</name>
    <dbReference type="NCBI Taxonomy" id="47880"/>
    <lineage>
        <taxon>Bacteria</taxon>
        <taxon>Pseudomonadati</taxon>
        <taxon>Pseudomonadota</taxon>
        <taxon>Gammaproteobacteria</taxon>
        <taxon>Pseudomonadales</taxon>
        <taxon>Pseudomonadaceae</taxon>
        <taxon>Pseudomonas</taxon>
    </lineage>
</organism>
<keyword evidence="1" id="KW-0413">Isomerase</keyword>
<evidence type="ECO:0000313" key="1">
    <source>
        <dbReference type="EMBL" id="KIP96779.1"/>
    </source>
</evidence>
<accession>A0A0D0KFD3</accession>
<dbReference type="Pfam" id="PF11197">
    <property type="entry name" value="DUF2835"/>
    <property type="match status" value="1"/>
</dbReference>
<evidence type="ECO:0000313" key="2">
    <source>
        <dbReference type="Proteomes" id="UP000032068"/>
    </source>
</evidence>
<dbReference type="Proteomes" id="UP000032068">
    <property type="component" value="Unassembled WGS sequence"/>
</dbReference>
<dbReference type="InterPro" id="IPR021363">
    <property type="entry name" value="DUF2835"/>
</dbReference>
<dbReference type="OrthoDB" id="5600793at2"/>
<sequence length="73" mass="8418">MPSLVLDIALSAERLRVVYQGRANRIQALSRDGRRVSIPSHHFRPFLTHEGIYGSFELQFNEEGELLSLRRLP</sequence>
<gene>
    <name evidence="1" type="ORF">RU08_20645</name>
</gene>
<dbReference type="EMBL" id="JXQW01000062">
    <property type="protein sequence ID" value="KIP96779.1"/>
    <property type="molecule type" value="Genomic_DNA"/>
</dbReference>
<comment type="caution">
    <text evidence="1">The sequence shown here is derived from an EMBL/GenBank/DDBJ whole genome shotgun (WGS) entry which is preliminary data.</text>
</comment>
<reference evidence="1 2" key="1">
    <citation type="submission" date="2014-12" db="EMBL/GenBank/DDBJ databases">
        <title>16Stimator: statistical estimation of ribosomal gene copy numbers from draft genome assemblies.</title>
        <authorList>
            <person name="Perisin M.A."/>
            <person name="Vetter M."/>
            <person name="Gilbert J.A."/>
            <person name="Bergelson J."/>
        </authorList>
    </citation>
    <scope>NUCLEOTIDE SEQUENCE [LARGE SCALE GENOMIC DNA]</scope>
    <source>
        <strain evidence="1 2">MEJ086</strain>
    </source>
</reference>
<protein>
    <submittedName>
        <fullName evidence="1">Topoisomerase II</fullName>
    </submittedName>
</protein>
<dbReference type="AlphaFoldDB" id="A0A0D0KFD3"/>